<evidence type="ECO:0000313" key="11">
    <source>
        <dbReference type="Proteomes" id="UP001144372"/>
    </source>
</evidence>
<keyword evidence="6 9" id="KW-0479">Metal-binding</keyword>
<feature type="binding site" evidence="9">
    <location>
        <position position="129"/>
    </location>
    <ligand>
        <name>iminosuccinate</name>
        <dbReference type="ChEBI" id="CHEBI:77875"/>
    </ligand>
</feature>
<evidence type="ECO:0000256" key="2">
    <source>
        <dbReference type="ARBA" id="ARBA00012669"/>
    </source>
</evidence>
<keyword evidence="9" id="KW-0963">Cytoplasm</keyword>
<reference evidence="10" key="1">
    <citation type="submission" date="2022-12" db="EMBL/GenBank/DDBJ databases">
        <title>Reference genome sequencing for broad-spectrum identification of bacterial and archaeal isolates by mass spectrometry.</title>
        <authorList>
            <person name="Sekiguchi Y."/>
            <person name="Tourlousse D.M."/>
        </authorList>
    </citation>
    <scope>NUCLEOTIDE SEQUENCE</scope>
    <source>
        <strain evidence="10">ASRB1</strain>
    </source>
</reference>
<comment type="cofactor">
    <cofactor evidence="9">
        <name>[4Fe-4S] cluster</name>
        <dbReference type="ChEBI" id="CHEBI:49883"/>
    </cofactor>
    <text evidence="9">Binds 1 [4Fe-4S] cluster per subunit.</text>
</comment>
<keyword evidence="3 9" id="KW-0004">4Fe-4S</keyword>
<comment type="function">
    <text evidence="9">Catalyzes the condensation of iminoaspartate with dihydroxyacetone phosphate to form quinolinate.</text>
</comment>
<dbReference type="GO" id="GO:0034628">
    <property type="term" value="P:'de novo' NAD+ biosynthetic process from L-aspartate"/>
    <property type="evidence" value="ECO:0007669"/>
    <property type="project" value="TreeGrafter"/>
</dbReference>
<dbReference type="EMBL" id="BSDR01000001">
    <property type="protein sequence ID" value="GLI34702.1"/>
    <property type="molecule type" value="Genomic_DNA"/>
</dbReference>
<dbReference type="GO" id="GO:0008987">
    <property type="term" value="F:quinolinate synthetase A activity"/>
    <property type="evidence" value="ECO:0007669"/>
    <property type="project" value="UniProtKB-UniRule"/>
</dbReference>
<evidence type="ECO:0000256" key="1">
    <source>
        <dbReference type="ARBA" id="ARBA00005065"/>
    </source>
</evidence>
<evidence type="ECO:0000256" key="4">
    <source>
        <dbReference type="ARBA" id="ARBA00022642"/>
    </source>
</evidence>
<evidence type="ECO:0000256" key="3">
    <source>
        <dbReference type="ARBA" id="ARBA00022485"/>
    </source>
</evidence>
<comment type="subcellular location">
    <subcellularLocation>
        <location evidence="9">Cytoplasm</location>
    </subcellularLocation>
</comment>
<evidence type="ECO:0000256" key="7">
    <source>
        <dbReference type="ARBA" id="ARBA00023004"/>
    </source>
</evidence>
<feature type="binding site" evidence="9">
    <location>
        <position position="260"/>
    </location>
    <ligand>
        <name>[4Fe-4S] cluster</name>
        <dbReference type="ChEBI" id="CHEBI:49883"/>
    </ligand>
</feature>
<dbReference type="InterPro" id="IPR023066">
    <property type="entry name" value="Quinolinate_synth_type2"/>
</dbReference>
<feature type="binding site" evidence="9">
    <location>
        <position position="86"/>
    </location>
    <ligand>
        <name>[4Fe-4S] cluster</name>
        <dbReference type="ChEBI" id="CHEBI:49883"/>
    </ligand>
</feature>
<dbReference type="RefSeq" id="WP_281794108.1">
    <property type="nucleotide sequence ID" value="NZ_BSDR01000001.1"/>
</dbReference>
<comment type="catalytic activity">
    <reaction evidence="9">
        <text>iminosuccinate + dihydroxyacetone phosphate = quinolinate + phosphate + 2 H2O + H(+)</text>
        <dbReference type="Rhea" id="RHEA:25888"/>
        <dbReference type="ChEBI" id="CHEBI:15377"/>
        <dbReference type="ChEBI" id="CHEBI:15378"/>
        <dbReference type="ChEBI" id="CHEBI:29959"/>
        <dbReference type="ChEBI" id="CHEBI:43474"/>
        <dbReference type="ChEBI" id="CHEBI:57642"/>
        <dbReference type="ChEBI" id="CHEBI:77875"/>
        <dbReference type="EC" id="2.5.1.72"/>
    </reaction>
</comment>
<evidence type="ECO:0000256" key="8">
    <source>
        <dbReference type="ARBA" id="ARBA00023014"/>
    </source>
</evidence>
<dbReference type="NCBIfam" id="NF006878">
    <property type="entry name" value="PRK09375.1-2"/>
    <property type="match status" value="1"/>
</dbReference>
<gene>
    <name evidence="9 10" type="primary">nadA</name>
    <name evidence="10" type="ORF">DAMNIGENAA_21350</name>
</gene>
<dbReference type="Pfam" id="PF02445">
    <property type="entry name" value="NadA"/>
    <property type="match status" value="1"/>
</dbReference>
<evidence type="ECO:0000256" key="5">
    <source>
        <dbReference type="ARBA" id="ARBA00022679"/>
    </source>
</evidence>
<comment type="caution">
    <text evidence="10">The sequence shown here is derived from an EMBL/GenBank/DDBJ whole genome shotgun (WGS) entry which is preliminary data.</text>
</comment>
<name>A0A9W6D200_9BACT</name>
<feature type="binding site" evidence="9">
    <location>
        <position position="24"/>
    </location>
    <ligand>
        <name>iminosuccinate</name>
        <dbReference type="ChEBI" id="CHEBI:77875"/>
    </ligand>
</feature>
<keyword evidence="4 9" id="KW-0662">Pyridine nucleotide biosynthesis</keyword>
<accession>A0A9W6D200</accession>
<dbReference type="Gene3D" id="3.40.50.10800">
    <property type="entry name" value="NadA-like"/>
    <property type="match status" value="3"/>
</dbReference>
<keyword evidence="7 9" id="KW-0408">Iron</keyword>
<keyword evidence="11" id="KW-1185">Reference proteome</keyword>
<dbReference type="GO" id="GO:0005737">
    <property type="term" value="C:cytoplasm"/>
    <property type="evidence" value="ECO:0007669"/>
    <property type="project" value="UniProtKB-SubCell"/>
</dbReference>
<feature type="binding site" evidence="9">
    <location>
        <position position="41"/>
    </location>
    <ligand>
        <name>iminosuccinate</name>
        <dbReference type="ChEBI" id="CHEBI:77875"/>
    </ligand>
</feature>
<feature type="binding site" evidence="9">
    <location>
        <begin position="112"/>
        <end position="114"/>
    </location>
    <ligand>
        <name>iminosuccinate</name>
        <dbReference type="ChEBI" id="CHEBI:77875"/>
    </ligand>
</feature>
<comment type="pathway">
    <text evidence="1 9">Cofactor biosynthesis; NAD(+) biosynthesis; quinolinate from iminoaspartate: step 1/1.</text>
</comment>
<dbReference type="HAMAP" id="MF_00568">
    <property type="entry name" value="NadA_type2"/>
    <property type="match status" value="1"/>
</dbReference>
<feature type="binding site" evidence="9">
    <location>
        <begin position="198"/>
        <end position="200"/>
    </location>
    <ligand>
        <name>iminosuccinate</name>
        <dbReference type="ChEBI" id="CHEBI:77875"/>
    </ligand>
</feature>
<dbReference type="PANTHER" id="PTHR30573:SF0">
    <property type="entry name" value="QUINOLINATE SYNTHASE, CHLOROPLASTIC"/>
    <property type="match status" value="1"/>
</dbReference>
<feature type="binding site" evidence="9">
    <location>
        <position position="172"/>
    </location>
    <ligand>
        <name>[4Fe-4S] cluster</name>
        <dbReference type="ChEBI" id="CHEBI:49883"/>
    </ligand>
</feature>
<evidence type="ECO:0000256" key="6">
    <source>
        <dbReference type="ARBA" id="ARBA00022723"/>
    </source>
</evidence>
<proteinExistence type="inferred from homology"/>
<dbReference type="EC" id="2.5.1.72" evidence="2 9"/>
<dbReference type="PANTHER" id="PTHR30573">
    <property type="entry name" value="QUINOLINATE SYNTHETASE A"/>
    <property type="match status" value="1"/>
</dbReference>
<dbReference type="GO" id="GO:0046872">
    <property type="term" value="F:metal ion binding"/>
    <property type="evidence" value="ECO:0007669"/>
    <property type="project" value="UniProtKB-KW"/>
</dbReference>
<evidence type="ECO:0000313" key="10">
    <source>
        <dbReference type="EMBL" id="GLI34702.1"/>
    </source>
</evidence>
<protein>
    <recommendedName>
        <fullName evidence="2 9">Quinolinate synthase</fullName>
        <ecNumber evidence="2 9">2.5.1.72</ecNumber>
    </recommendedName>
</protein>
<dbReference type="Proteomes" id="UP001144372">
    <property type="component" value="Unassembled WGS sequence"/>
</dbReference>
<dbReference type="NCBIfam" id="NF006879">
    <property type="entry name" value="PRK09375.1-4"/>
    <property type="match status" value="1"/>
</dbReference>
<dbReference type="SUPFAM" id="SSF142754">
    <property type="entry name" value="NadA-like"/>
    <property type="match status" value="1"/>
</dbReference>
<dbReference type="InterPro" id="IPR036094">
    <property type="entry name" value="NadA_sf"/>
</dbReference>
<dbReference type="AlphaFoldDB" id="A0A9W6D200"/>
<dbReference type="NCBIfam" id="TIGR00550">
    <property type="entry name" value="nadA"/>
    <property type="match status" value="1"/>
</dbReference>
<keyword evidence="8 9" id="KW-0411">Iron-sulfur</keyword>
<feature type="binding site" evidence="9">
    <location>
        <position position="215"/>
    </location>
    <ligand>
        <name>iminosuccinate</name>
        <dbReference type="ChEBI" id="CHEBI:77875"/>
    </ligand>
</feature>
<sequence>MNKEEIVKRILQLKREKNAIILAHNYQPPVIQDIADMTGDSLELSRQAASTAAEVIVFCGVAFMAETAAILNPGKTVLLPRLDAGCPMADMITPEDVRTVRAKYPGIPIVTYVNSTAAVKAESTVCCTSANSIHVVESFKDHDTVYMAPDQNLAKYTARHTKKQVMHWNGYCPIHHHLKMDAVKKKKQEHPEALFLAHPECPPEILDLADMIQSTSGMLRFVRESTHEAFIIGTEEGILHPMRKQNPDKRFYSASGSLICPDMKKTSLEDVLRSLETLQPRITVPEDIRVRALGAVERMLTLG</sequence>
<dbReference type="GO" id="GO:0051539">
    <property type="term" value="F:4 iron, 4 sulfur cluster binding"/>
    <property type="evidence" value="ECO:0007669"/>
    <property type="project" value="UniProtKB-KW"/>
</dbReference>
<dbReference type="InterPro" id="IPR003473">
    <property type="entry name" value="NadA"/>
</dbReference>
<comment type="similarity">
    <text evidence="9">Belongs to the quinolinate synthase family. Type 2 subfamily.</text>
</comment>
<evidence type="ECO:0000256" key="9">
    <source>
        <dbReference type="HAMAP-Rule" id="MF_00568"/>
    </source>
</evidence>
<organism evidence="10 11">
    <name type="scientific">Desulforhabdus amnigena</name>
    <dbReference type="NCBI Taxonomy" id="40218"/>
    <lineage>
        <taxon>Bacteria</taxon>
        <taxon>Pseudomonadati</taxon>
        <taxon>Thermodesulfobacteriota</taxon>
        <taxon>Syntrophobacteria</taxon>
        <taxon>Syntrophobacterales</taxon>
        <taxon>Syntrophobacteraceae</taxon>
        <taxon>Desulforhabdus</taxon>
    </lineage>
</organism>
<keyword evidence="5 9" id="KW-0808">Transferase</keyword>